<keyword evidence="2" id="KW-0472">Membrane</keyword>
<proteinExistence type="predicted"/>
<dbReference type="AlphaFoldDB" id="A0A1G7Z8P0"/>
<organism evidence="4 5">
    <name type="scientific">Pseudonocardia oroxyli</name>
    <dbReference type="NCBI Taxonomy" id="366584"/>
    <lineage>
        <taxon>Bacteria</taxon>
        <taxon>Bacillati</taxon>
        <taxon>Actinomycetota</taxon>
        <taxon>Actinomycetes</taxon>
        <taxon>Pseudonocardiales</taxon>
        <taxon>Pseudonocardiaceae</taxon>
        <taxon>Pseudonocardia</taxon>
    </lineage>
</organism>
<dbReference type="Proteomes" id="UP000198967">
    <property type="component" value="Unassembled WGS sequence"/>
</dbReference>
<evidence type="ECO:0000313" key="5">
    <source>
        <dbReference type="Proteomes" id="UP000198967"/>
    </source>
</evidence>
<evidence type="ECO:0000256" key="3">
    <source>
        <dbReference type="SAM" id="SignalP"/>
    </source>
</evidence>
<dbReference type="EMBL" id="FNBE01000018">
    <property type="protein sequence ID" value="SDH04490.1"/>
    <property type="molecule type" value="Genomic_DNA"/>
</dbReference>
<keyword evidence="2" id="KW-1133">Transmembrane helix</keyword>
<feature type="compositionally biased region" description="Low complexity" evidence="1">
    <location>
        <begin position="370"/>
        <end position="379"/>
    </location>
</feature>
<feature type="region of interest" description="Disordered" evidence="1">
    <location>
        <begin position="170"/>
        <end position="436"/>
    </location>
</feature>
<keyword evidence="5" id="KW-1185">Reference proteome</keyword>
<feature type="chain" id="PRO_5038883623" evidence="3">
    <location>
        <begin position="27"/>
        <end position="656"/>
    </location>
</feature>
<feature type="signal peptide" evidence="3">
    <location>
        <begin position="1"/>
        <end position="26"/>
    </location>
</feature>
<accession>A0A1G7Z8P0</accession>
<feature type="transmembrane region" description="Helical" evidence="2">
    <location>
        <begin position="141"/>
        <end position="163"/>
    </location>
</feature>
<feature type="compositionally biased region" description="Basic and acidic residues" evidence="1">
    <location>
        <begin position="272"/>
        <end position="290"/>
    </location>
</feature>
<keyword evidence="2" id="KW-0812">Transmembrane</keyword>
<sequence>MDFRRAALGLVLLATLAGCGSSGPTAQCDLASTALNQGQLATAAELYARAQRSGEGSCADTGLDSVANRYASAFREAARGTALEVAADNAGAQAAYQSALALDQGNQPAINGLTRLGVPQEQRITSLPLPATPPYPQATAWTGWPIVLPTFLIALAALAFALLRRPAPGGYGSDGSARGSASGRPAGRRSWWGRANDWVAGGRQAAAEGPPEDEGYAADRGEAAGPAEPRLGSPVAAPRPSPEPPTRPVRPVTGEDARTDPITVVTPQGLDLGRRSDQPRSRTVRPHDPPAEEDDPDPGASVPGDAAPPPLDASAGPPRSDGDAAAQAAPPGDPTPTTPGALGVGAAGASVIGLAAARAESEPADPPAPSSAEPPTTEAEQPEPAEPERPEPTAEQPAPQPSPATPEQPEPTAEQPSPSVPPTPHPSPTPRPDPALVAQGAEIGQLQRLLDRSFRADDRPLPRRYFAAAEPVPGPVVGVTLAVCVVGLSGSERLLCVQRLVDASPPDADWVPDPDRHPAVAAAVARRAVGSIRDHDERIWATDPVADERALLRLVDAARPVWTDLLRGAEPPDGGPLNPSTSPGSAILQGAVTGRGPVADEGPSPTDVRVVALVGALLVEGAVTNARVEAQHREMPAVAAAESIESALAAELADLQ</sequence>
<dbReference type="PROSITE" id="PS51257">
    <property type="entry name" value="PROKAR_LIPOPROTEIN"/>
    <property type="match status" value="1"/>
</dbReference>
<keyword evidence="3" id="KW-0732">Signal</keyword>
<feature type="compositionally biased region" description="Pro residues" evidence="1">
    <location>
        <begin position="237"/>
        <end position="248"/>
    </location>
</feature>
<reference evidence="4 5" key="1">
    <citation type="submission" date="2016-10" db="EMBL/GenBank/DDBJ databases">
        <authorList>
            <person name="de Groot N.N."/>
        </authorList>
    </citation>
    <scope>NUCLEOTIDE SEQUENCE [LARGE SCALE GENOMIC DNA]</scope>
    <source>
        <strain evidence="4 5">CGMCC 4.3143</strain>
    </source>
</reference>
<protein>
    <submittedName>
        <fullName evidence="4">Uncharacterized protein</fullName>
    </submittedName>
</protein>
<evidence type="ECO:0000313" key="4">
    <source>
        <dbReference type="EMBL" id="SDH04490.1"/>
    </source>
</evidence>
<feature type="compositionally biased region" description="Pro residues" evidence="1">
    <location>
        <begin position="418"/>
        <end position="433"/>
    </location>
</feature>
<gene>
    <name evidence="4" type="ORF">SAMN05216377_11851</name>
</gene>
<feature type="region of interest" description="Disordered" evidence="1">
    <location>
        <begin position="568"/>
        <end position="604"/>
    </location>
</feature>
<dbReference type="RefSeq" id="WP_093088954.1">
    <property type="nucleotide sequence ID" value="NZ_FNBE01000018.1"/>
</dbReference>
<feature type="compositionally biased region" description="Low complexity" evidence="1">
    <location>
        <begin position="174"/>
        <end position="190"/>
    </location>
</feature>
<feature type="compositionally biased region" description="Pro residues" evidence="1">
    <location>
        <begin position="398"/>
        <end position="409"/>
    </location>
</feature>
<evidence type="ECO:0000256" key="2">
    <source>
        <dbReference type="SAM" id="Phobius"/>
    </source>
</evidence>
<feature type="compositionally biased region" description="Low complexity" evidence="1">
    <location>
        <begin position="347"/>
        <end position="358"/>
    </location>
</feature>
<evidence type="ECO:0000256" key="1">
    <source>
        <dbReference type="SAM" id="MobiDB-lite"/>
    </source>
</evidence>
<dbReference type="STRING" id="366584.SAMN05216377_11851"/>
<name>A0A1G7Z8P0_PSEOR</name>